<sequence length="291" mass="31549">MSTSSPRLDHIVISVADQLDESLARYRQLGFQLTPRGHHSLGSSNHLAIFGTDYLELLGYEPKNADRAAERWGPELNAIGLSGLAFKTDNADALYRDLAARGVKLDGDEAKAFFRPVELPDGSEREARFRTVRIDPAGIDNGRIFFCQHLDPDLVWRSEWQTHANGATGISQFVIAAKDPAKSVALLARSFGDAVVSDIEGGKRVTASETEIDFLTPEAVQARFGDTVVVDENGKDRKVALVIRTRSLADAARAFQDGGITGVQQIGERLVVPASVAYGVALAFEQEEAGV</sequence>
<dbReference type="PANTHER" id="PTHR40265">
    <property type="entry name" value="BLL2707 PROTEIN"/>
    <property type="match status" value="1"/>
</dbReference>
<dbReference type="PROSITE" id="PS51819">
    <property type="entry name" value="VOC"/>
    <property type="match status" value="1"/>
</dbReference>
<proteinExistence type="predicted"/>
<dbReference type="OrthoDB" id="9812467at2"/>
<dbReference type="Pfam" id="PF13468">
    <property type="entry name" value="Glyoxalase_3"/>
    <property type="match status" value="1"/>
</dbReference>
<dbReference type="RefSeq" id="WP_148818215.1">
    <property type="nucleotide sequence ID" value="NZ_CP043046.1"/>
</dbReference>
<dbReference type="InterPro" id="IPR025870">
    <property type="entry name" value="Glyoxalase-like_dom"/>
</dbReference>
<dbReference type="PANTHER" id="PTHR40265:SF1">
    <property type="entry name" value="GLYOXALASE-LIKE DOMAIN-CONTAINING PROTEIN"/>
    <property type="match status" value="1"/>
</dbReference>
<name>A0A5C0B482_9BURK</name>
<evidence type="ECO:0000313" key="2">
    <source>
        <dbReference type="EMBL" id="QEI08744.1"/>
    </source>
</evidence>
<dbReference type="Gene3D" id="3.10.180.10">
    <property type="entry name" value="2,3-Dihydroxybiphenyl 1,2-Dioxygenase, domain 1"/>
    <property type="match status" value="1"/>
</dbReference>
<protein>
    <submittedName>
        <fullName evidence="2">VOC family protein</fullName>
    </submittedName>
</protein>
<accession>A0A5C0B482</accession>
<dbReference type="InterPro" id="IPR029068">
    <property type="entry name" value="Glyas_Bleomycin-R_OHBP_Dase"/>
</dbReference>
<dbReference type="InterPro" id="IPR037523">
    <property type="entry name" value="VOC_core"/>
</dbReference>
<evidence type="ECO:0000259" key="1">
    <source>
        <dbReference type="PROSITE" id="PS51819"/>
    </source>
</evidence>
<reference evidence="2 3" key="1">
    <citation type="submission" date="2019-08" db="EMBL/GenBank/DDBJ databases">
        <title>Amphibian skin-associated Pigmentiphaga: genome sequence and occurrence across geography and hosts.</title>
        <authorList>
            <person name="Bletz M.C."/>
            <person name="Bunk B."/>
            <person name="Sproeer C."/>
            <person name="Biwer P."/>
            <person name="Reiter S."/>
            <person name="Rabemananjara F.C.E."/>
            <person name="Schulz S."/>
            <person name="Overmann J."/>
            <person name="Vences M."/>
        </authorList>
    </citation>
    <scope>NUCLEOTIDE SEQUENCE [LARGE SCALE GENOMIC DNA]</scope>
    <source>
        <strain evidence="2 3">Mada1488</strain>
    </source>
</reference>
<dbReference type="SUPFAM" id="SSF54593">
    <property type="entry name" value="Glyoxalase/Bleomycin resistance protein/Dihydroxybiphenyl dioxygenase"/>
    <property type="match status" value="1"/>
</dbReference>
<evidence type="ECO:0000313" key="3">
    <source>
        <dbReference type="Proteomes" id="UP000325161"/>
    </source>
</evidence>
<keyword evidence="3" id="KW-1185">Reference proteome</keyword>
<gene>
    <name evidence="2" type="ORF">FXN63_25020</name>
</gene>
<dbReference type="AlphaFoldDB" id="A0A5C0B482"/>
<dbReference type="Proteomes" id="UP000325161">
    <property type="component" value="Chromosome"/>
</dbReference>
<feature type="domain" description="VOC" evidence="1">
    <location>
        <begin position="7"/>
        <end position="149"/>
    </location>
</feature>
<dbReference type="KEGG" id="pacr:FXN63_25020"/>
<organism evidence="2 3">
    <name type="scientific">Pigmentiphaga aceris</name>
    <dbReference type="NCBI Taxonomy" id="1940612"/>
    <lineage>
        <taxon>Bacteria</taxon>
        <taxon>Pseudomonadati</taxon>
        <taxon>Pseudomonadota</taxon>
        <taxon>Betaproteobacteria</taxon>
        <taxon>Burkholderiales</taxon>
        <taxon>Alcaligenaceae</taxon>
        <taxon>Pigmentiphaga</taxon>
    </lineage>
</organism>
<dbReference type="EMBL" id="CP043046">
    <property type="protein sequence ID" value="QEI08744.1"/>
    <property type="molecule type" value="Genomic_DNA"/>
</dbReference>